<dbReference type="InterPro" id="IPR050065">
    <property type="entry name" value="GlmU-like"/>
</dbReference>
<evidence type="ECO:0000256" key="8">
    <source>
        <dbReference type="ARBA" id="ARBA00023315"/>
    </source>
</evidence>
<evidence type="ECO:0000256" key="5">
    <source>
        <dbReference type="ARBA" id="ARBA00022679"/>
    </source>
</evidence>
<evidence type="ECO:0000256" key="10">
    <source>
        <dbReference type="ARBA" id="ARBA00048493"/>
    </source>
</evidence>
<dbReference type="Gene3D" id="3.90.550.10">
    <property type="entry name" value="Spore Coat Polysaccharide Biosynthesis Protein SpsA, Chain A"/>
    <property type="match status" value="1"/>
</dbReference>
<evidence type="ECO:0000256" key="1">
    <source>
        <dbReference type="ARBA" id="ARBA00005166"/>
    </source>
</evidence>
<organism evidence="12 13">
    <name type="scientific">Candidatus Gottesmanbacteria bacterium RIFCSPLOWO2_01_FULL_43_11b</name>
    <dbReference type="NCBI Taxonomy" id="1798392"/>
    <lineage>
        <taxon>Bacteria</taxon>
        <taxon>Candidatus Gottesmaniibacteriota</taxon>
    </lineage>
</organism>
<evidence type="ECO:0000256" key="4">
    <source>
        <dbReference type="ARBA" id="ARBA00007947"/>
    </source>
</evidence>
<dbReference type="Proteomes" id="UP000178759">
    <property type="component" value="Unassembled WGS sequence"/>
</dbReference>
<evidence type="ECO:0000256" key="3">
    <source>
        <dbReference type="ARBA" id="ARBA00007707"/>
    </source>
</evidence>
<evidence type="ECO:0000256" key="6">
    <source>
        <dbReference type="ARBA" id="ARBA00022695"/>
    </source>
</evidence>
<dbReference type="EMBL" id="MFJV01000001">
    <property type="protein sequence ID" value="OGG24562.1"/>
    <property type="molecule type" value="Genomic_DNA"/>
</dbReference>
<comment type="caution">
    <text evidence="12">The sequence shown here is derived from an EMBL/GenBank/DDBJ whole genome shotgun (WGS) entry which is preliminary data.</text>
</comment>
<gene>
    <name evidence="12" type="ORF">A3A79_05250</name>
</gene>
<keyword evidence="7" id="KW-0511">Multifunctional enzyme</keyword>
<dbReference type="InterPro" id="IPR005835">
    <property type="entry name" value="NTP_transferase_dom"/>
</dbReference>
<dbReference type="SUPFAM" id="SSF53448">
    <property type="entry name" value="Nucleotide-diphospho-sugar transferases"/>
    <property type="match status" value="1"/>
</dbReference>
<comment type="pathway">
    <text evidence="1">Nucleotide-sugar biosynthesis; UDP-N-acetyl-alpha-D-glucosamine biosynthesis; N-acetyl-alpha-D-glucosamine 1-phosphate from alpha-D-glucosamine 6-phosphate (route II): step 2/2.</text>
</comment>
<comment type="catalytic activity">
    <reaction evidence="10">
        <text>N-acetyl-alpha-D-glucosamine 1-phosphate + UTP + H(+) = UDP-N-acetyl-alpha-D-glucosamine + diphosphate</text>
        <dbReference type="Rhea" id="RHEA:13509"/>
        <dbReference type="ChEBI" id="CHEBI:15378"/>
        <dbReference type="ChEBI" id="CHEBI:33019"/>
        <dbReference type="ChEBI" id="CHEBI:46398"/>
        <dbReference type="ChEBI" id="CHEBI:57705"/>
        <dbReference type="ChEBI" id="CHEBI:57776"/>
        <dbReference type="EC" id="2.7.7.23"/>
    </reaction>
</comment>
<dbReference type="PANTHER" id="PTHR43584">
    <property type="entry name" value="NUCLEOTIDYL TRANSFERASE"/>
    <property type="match status" value="1"/>
</dbReference>
<comment type="similarity">
    <text evidence="3">In the C-terminal section; belongs to the transferase hexapeptide repeat family.</text>
</comment>
<dbReference type="Pfam" id="PF00132">
    <property type="entry name" value="Hexapep"/>
    <property type="match status" value="2"/>
</dbReference>
<dbReference type="InterPro" id="IPR011004">
    <property type="entry name" value="Trimer_LpxA-like_sf"/>
</dbReference>
<evidence type="ECO:0000313" key="13">
    <source>
        <dbReference type="Proteomes" id="UP000178759"/>
    </source>
</evidence>
<comment type="catalytic activity">
    <reaction evidence="9">
        <text>alpha-D-glucosamine 1-phosphate + acetyl-CoA = N-acetyl-alpha-D-glucosamine 1-phosphate + CoA + H(+)</text>
        <dbReference type="Rhea" id="RHEA:13725"/>
        <dbReference type="ChEBI" id="CHEBI:15378"/>
        <dbReference type="ChEBI" id="CHEBI:57287"/>
        <dbReference type="ChEBI" id="CHEBI:57288"/>
        <dbReference type="ChEBI" id="CHEBI:57776"/>
        <dbReference type="ChEBI" id="CHEBI:58516"/>
        <dbReference type="EC" id="2.3.1.157"/>
    </reaction>
</comment>
<keyword evidence="5" id="KW-0808">Transferase</keyword>
<dbReference type="AlphaFoldDB" id="A0A1F6AJB8"/>
<dbReference type="GO" id="GO:0019134">
    <property type="term" value="F:glucosamine-1-phosphate N-acetyltransferase activity"/>
    <property type="evidence" value="ECO:0007669"/>
    <property type="project" value="UniProtKB-EC"/>
</dbReference>
<dbReference type="Pfam" id="PF00483">
    <property type="entry name" value="NTP_transferase"/>
    <property type="match status" value="1"/>
</dbReference>
<dbReference type="GO" id="GO:0003977">
    <property type="term" value="F:UDP-N-acetylglucosamine diphosphorylase activity"/>
    <property type="evidence" value="ECO:0007669"/>
    <property type="project" value="UniProtKB-EC"/>
</dbReference>
<evidence type="ECO:0000256" key="7">
    <source>
        <dbReference type="ARBA" id="ARBA00023268"/>
    </source>
</evidence>
<evidence type="ECO:0000313" key="12">
    <source>
        <dbReference type="EMBL" id="OGG24562.1"/>
    </source>
</evidence>
<evidence type="ECO:0000256" key="9">
    <source>
        <dbReference type="ARBA" id="ARBA00048247"/>
    </source>
</evidence>
<evidence type="ECO:0000259" key="11">
    <source>
        <dbReference type="Pfam" id="PF00483"/>
    </source>
</evidence>
<comment type="pathway">
    <text evidence="2">Nucleotide-sugar biosynthesis; UDP-N-acetyl-alpha-D-glucosamine biosynthesis; UDP-N-acetyl-alpha-D-glucosamine from N-acetyl-alpha-D-glucosamine 1-phosphate: step 1/1.</text>
</comment>
<dbReference type="STRING" id="1798392.A3A79_05250"/>
<sequence>MKNLTALILAAGAGKRFWPFSQKVLFPFMGKTFFEHAIVSILPKEVERVVIVGSSENEKALRSIKFSVPSTIVVQKTPSGMANAIVTAEDEIKDSSLLVINADDIENPNVYEEIIKKAQLSQAFGIVPAIHTDSYEEAGYLVLDGTKIKKIEEKPGAGNEPSKLIFMVSYFVRDANTLINSLKQTQSDKDDVHERALTSLMQSHNFELYEHEGAFVSLKYPWHVLSAMEILLKKIESFRGNNVTTHKNVTIEGDVYIGDNVKIFEGTKIIGPCYIGPNTIIGNNNLIRESHIGSNCVTGFNTDITRSYVGDRCWFHSNYIGDSILESDITLGAGTILANLRLDEGEILTSGRTKLGAIIGTDTHIGVNTSIMPGIKIGSHCFIGAQVSIDRDIQDDSFCIGKTELIIKKNTRTIAKQSRESFREKMKKYV</sequence>
<dbReference type="SUPFAM" id="SSF51161">
    <property type="entry name" value="Trimeric LpxA-like enzymes"/>
    <property type="match status" value="1"/>
</dbReference>
<comment type="similarity">
    <text evidence="4">In the N-terminal section; belongs to the N-acetylglucosamine-1-phosphate uridyltransferase family.</text>
</comment>
<evidence type="ECO:0000256" key="2">
    <source>
        <dbReference type="ARBA" id="ARBA00005208"/>
    </source>
</evidence>
<protein>
    <recommendedName>
        <fullName evidence="11">Nucleotidyl transferase domain-containing protein</fullName>
    </recommendedName>
</protein>
<proteinExistence type="inferred from homology"/>
<reference evidence="12 13" key="1">
    <citation type="journal article" date="2016" name="Nat. Commun.">
        <title>Thousands of microbial genomes shed light on interconnected biogeochemical processes in an aquifer system.</title>
        <authorList>
            <person name="Anantharaman K."/>
            <person name="Brown C.T."/>
            <person name="Hug L.A."/>
            <person name="Sharon I."/>
            <person name="Castelle C.J."/>
            <person name="Probst A.J."/>
            <person name="Thomas B.C."/>
            <person name="Singh A."/>
            <person name="Wilkins M.J."/>
            <person name="Karaoz U."/>
            <person name="Brodie E.L."/>
            <person name="Williams K.H."/>
            <person name="Hubbard S.S."/>
            <person name="Banfield J.F."/>
        </authorList>
    </citation>
    <scope>NUCLEOTIDE SEQUENCE [LARGE SCALE GENOMIC DNA]</scope>
</reference>
<dbReference type="PANTHER" id="PTHR43584:SF8">
    <property type="entry name" value="N-ACETYLMURAMATE ALPHA-1-PHOSPHATE URIDYLYLTRANSFERASE"/>
    <property type="match status" value="1"/>
</dbReference>
<accession>A0A1F6AJB8</accession>
<dbReference type="InterPro" id="IPR029044">
    <property type="entry name" value="Nucleotide-diphossugar_trans"/>
</dbReference>
<feature type="domain" description="Nucleotidyl transferase" evidence="11">
    <location>
        <begin position="6"/>
        <end position="196"/>
    </location>
</feature>
<name>A0A1F6AJB8_9BACT</name>
<keyword evidence="6" id="KW-0548">Nucleotidyltransferase</keyword>
<dbReference type="Gene3D" id="2.160.10.10">
    <property type="entry name" value="Hexapeptide repeat proteins"/>
    <property type="match status" value="1"/>
</dbReference>
<dbReference type="InterPro" id="IPR001451">
    <property type="entry name" value="Hexapep"/>
</dbReference>
<keyword evidence="8" id="KW-0012">Acyltransferase</keyword>